<dbReference type="Gene3D" id="3.60.10.10">
    <property type="entry name" value="Endonuclease/exonuclease/phosphatase"/>
    <property type="match status" value="1"/>
</dbReference>
<dbReference type="SUPFAM" id="SSF56672">
    <property type="entry name" value="DNA/RNA polymerases"/>
    <property type="match status" value="1"/>
</dbReference>
<protein>
    <recommendedName>
        <fullName evidence="1">Reverse transcriptase domain-containing protein</fullName>
    </recommendedName>
</protein>
<evidence type="ECO:0000259" key="1">
    <source>
        <dbReference type="PROSITE" id="PS50878"/>
    </source>
</evidence>
<sequence length="1112" mass="126222">MAPVCVAGRLLSLALIVFVLFLLTTFNNVDSLLVYDRQILLNIRLNMENMLIYNSGGSKTSPHLHELPAYLCRTPFPARKKKRHKRRGKRGGLLIKIKSRLAVSRNLRRTLAEYQIDDCNYISMRSLDPVYTWLVPVVDADKESRAPRSVSPRFRRGRVNTSCLRVLDLEPRIAINPAPARIALVNARSLVNKTFILNDFYTSNNLDLLCVTETWMNEGELSPFSEVLPLNCDFFNSPRLTGRGGGIAIIFKEKLNCRRVMCNFYSTFELIVFELNQPDPVLCAVIYRPPKYHKDFINDFSDFLAEIMPKYDRVLIVGDFNIHICCPSKPLVKDFLNLTESFNLMQFVASSTHEHGHTLDLVLSCGLPVNNINVCDATFSDHMPVLFEISCFCSPKPCAPARRCRAFNSLTAERFTDVFKSTNMASSVSTQHYNTDELTSLFYTSCQNALDIVAPFRTIRAKPKSEPWRNDITRAARHECRRAERQWKKDRLQVSSEILKDSLFKYQKTVKMEKSRYFSNVIANNSHKPRVLFNTINSVLNTSQQMSLEFSKETCENFLQFFNDKIVTVRANIVHPSADMSSLSVSTFVFNQFEPVSLACLKDIIDKMNPSVCPTDIISPDFLKKVFETLGPKILMIVNSSLIHGVVPLHFKHAIVEPLMKKPNLDSSVLTNFRPISKLPFLSKILEKVVFKQLLSFLDLHGLQEMYQSGFKSLHSTETALLKVYNDLLLATDTGNYAVLMLLDLTAAFDTIDHNILISRLEHCVGIKGAALQWFRSYLGERTFSIRLGEFVSSTASLVCGVPQGSILGPILFSLYILPLGSIFRKHGISFHCYADDSQLYLPLKRNNANSIAPLLRCLEDIKAWMASNFLKFNEDKTEIILFRPGGTINTPDVDLGDLKSYVKPVVKNLGVLMDGDFKLDKQINLVVKSCFYQLRQLSKVKSFVSFTDFERVIHAFISSRLDYCNSLYVGIGEASLTRLQRVQNAAARLLTGTRKRDHITPILVSLHWLPVRFRIDFKILLLVFKSLNNTAPKYLSDLLQPYAPSRALRSAGQLLLVSPNARLKSRGDRAFAVAAPKLWNNLPLYIRQAPSLAVFKLHLKTYLYSTAYNTV</sequence>
<dbReference type="PANTHER" id="PTHR33332">
    <property type="entry name" value="REVERSE TRANSCRIPTASE DOMAIN-CONTAINING PROTEIN"/>
    <property type="match status" value="1"/>
</dbReference>
<organism evidence="2 3">
    <name type="scientific">Cyprinus carpio</name>
    <name type="common">Common carp</name>
    <dbReference type="NCBI Taxonomy" id="7962"/>
    <lineage>
        <taxon>Eukaryota</taxon>
        <taxon>Metazoa</taxon>
        <taxon>Chordata</taxon>
        <taxon>Craniata</taxon>
        <taxon>Vertebrata</taxon>
        <taxon>Euteleostomi</taxon>
        <taxon>Actinopterygii</taxon>
        <taxon>Neopterygii</taxon>
        <taxon>Teleostei</taxon>
        <taxon>Ostariophysi</taxon>
        <taxon>Cypriniformes</taxon>
        <taxon>Cyprinidae</taxon>
        <taxon>Cyprininae</taxon>
        <taxon>Cyprinus</taxon>
    </lineage>
</organism>
<dbReference type="AlphaFoldDB" id="A0A8C1YB46"/>
<evidence type="ECO:0000313" key="3">
    <source>
        <dbReference type="Proteomes" id="UP000694700"/>
    </source>
</evidence>
<dbReference type="PROSITE" id="PS50878">
    <property type="entry name" value="RT_POL"/>
    <property type="match status" value="1"/>
</dbReference>
<dbReference type="InterPro" id="IPR005135">
    <property type="entry name" value="Endo/exonuclease/phosphatase"/>
</dbReference>
<dbReference type="InterPro" id="IPR043502">
    <property type="entry name" value="DNA/RNA_pol_sf"/>
</dbReference>
<dbReference type="SUPFAM" id="SSF56219">
    <property type="entry name" value="DNase I-like"/>
    <property type="match status" value="1"/>
</dbReference>
<dbReference type="GO" id="GO:0003824">
    <property type="term" value="F:catalytic activity"/>
    <property type="evidence" value="ECO:0007669"/>
    <property type="project" value="InterPro"/>
</dbReference>
<dbReference type="InterPro" id="IPR036691">
    <property type="entry name" value="Endo/exonu/phosph_ase_sf"/>
</dbReference>
<name>A0A8C1YB46_CYPCA</name>
<dbReference type="InterPro" id="IPR000477">
    <property type="entry name" value="RT_dom"/>
</dbReference>
<accession>A0A8C1YB46</accession>
<dbReference type="Ensembl" id="ENSCCRT00015095215.1">
    <property type="protein sequence ID" value="ENSCCRP00015092254.1"/>
    <property type="gene ID" value="ENSCCRG00015037182.1"/>
</dbReference>
<dbReference type="Proteomes" id="UP000694700">
    <property type="component" value="Unplaced"/>
</dbReference>
<dbReference type="Pfam" id="PF00078">
    <property type="entry name" value="RVT_1"/>
    <property type="match status" value="1"/>
</dbReference>
<dbReference type="Pfam" id="PF03372">
    <property type="entry name" value="Exo_endo_phos"/>
    <property type="match status" value="1"/>
</dbReference>
<evidence type="ECO:0000313" key="2">
    <source>
        <dbReference type="Ensembl" id="ENSCCRP00015092254.1"/>
    </source>
</evidence>
<reference evidence="2" key="1">
    <citation type="submission" date="2025-08" db="UniProtKB">
        <authorList>
            <consortium name="Ensembl"/>
        </authorList>
    </citation>
    <scope>IDENTIFICATION</scope>
</reference>
<feature type="domain" description="Reverse transcriptase" evidence="1">
    <location>
        <begin position="640"/>
        <end position="914"/>
    </location>
</feature>
<proteinExistence type="predicted"/>
<dbReference type="CDD" id="cd01650">
    <property type="entry name" value="RT_nLTR_like"/>
    <property type="match status" value="1"/>
</dbReference>